<feature type="compositionally biased region" description="Basic and acidic residues" evidence="1">
    <location>
        <begin position="1"/>
        <end position="18"/>
    </location>
</feature>
<proteinExistence type="predicted"/>
<feature type="region of interest" description="Disordered" evidence="1">
    <location>
        <begin position="205"/>
        <end position="229"/>
    </location>
</feature>
<gene>
    <name evidence="3" type="ORF">HNR13_001810</name>
</gene>
<feature type="transmembrane region" description="Helical" evidence="2">
    <location>
        <begin position="164"/>
        <end position="186"/>
    </location>
</feature>
<evidence type="ECO:0000256" key="1">
    <source>
        <dbReference type="SAM" id="MobiDB-lite"/>
    </source>
</evidence>
<feature type="compositionally biased region" description="Basic and acidic residues" evidence="1">
    <location>
        <begin position="32"/>
        <end position="41"/>
    </location>
</feature>
<dbReference type="InterPro" id="IPR046231">
    <property type="entry name" value="DUF6264"/>
</dbReference>
<feature type="compositionally biased region" description="Pro residues" evidence="1">
    <location>
        <begin position="205"/>
        <end position="222"/>
    </location>
</feature>
<evidence type="ECO:0000313" key="4">
    <source>
        <dbReference type="Proteomes" id="UP000578352"/>
    </source>
</evidence>
<name>A0A853CUD4_9MICO</name>
<evidence type="ECO:0000313" key="3">
    <source>
        <dbReference type="EMBL" id="NYJ23523.1"/>
    </source>
</evidence>
<dbReference type="Proteomes" id="UP000578352">
    <property type="component" value="Unassembled WGS sequence"/>
</dbReference>
<accession>A0A853CUD4</accession>
<comment type="caution">
    <text evidence="3">The sequence shown here is derived from an EMBL/GenBank/DDBJ whole genome shotgun (WGS) entry which is preliminary data.</text>
</comment>
<organism evidence="3 4">
    <name type="scientific">Leifsonia shinshuensis</name>
    <dbReference type="NCBI Taxonomy" id="150026"/>
    <lineage>
        <taxon>Bacteria</taxon>
        <taxon>Bacillati</taxon>
        <taxon>Actinomycetota</taxon>
        <taxon>Actinomycetes</taxon>
        <taxon>Micrococcales</taxon>
        <taxon>Microbacteriaceae</taxon>
        <taxon>Leifsonia</taxon>
    </lineage>
</organism>
<dbReference type="Pfam" id="PF19779">
    <property type="entry name" value="DUF6264"/>
    <property type="match status" value="1"/>
</dbReference>
<dbReference type="AlphaFoldDB" id="A0A853CUD4"/>
<keyword evidence="2" id="KW-0812">Transmembrane</keyword>
<feature type="transmembrane region" description="Helical" evidence="2">
    <location>
        <begin position="83"/>
        <end position="103"/>
    </location>
</feature>
<reference evidence="3 4" key="1">
    <citation type="submission" date="2020-07" db="EMBL/GenBank/DDBJ databases">
        <title>Sequencing the genomes of 1000 actinobacteria strains.</title>
        <authorList>
            <person name="Klenk H.-P."/>
        </authorList>
    </citation>
    <scope>NUCLEOTIDE SEQUENCE [LARGE SCALE GENOMIC DNA]</scope>
    <source>
        <strain evidence="3 4">DSM 15165</strain>
    </source>
</reference>
<dbReference type="EMBL" id="JACCFL010000001">
    <property type="protein sequence ID" value="NYJ23523.1"/>
    <property type="molecule type" value="Genomic_DNA"/>
</dbReference>
<feature type="region of interest" description="Disordered" evidence="1">
    <location>
        <begin position="1"/>
        <end position="78"/>
    </location>
</feature>
<keyword evidence="2" id="KW-0472">Membrane</keyword>
<evidence type="ECO:0000256" key="2">
    <source>
        <dbReference type="SAM" id="Phobius"/>
    </source>
</evidence>
<sequence length="229" mass="24312">MSEHDPEKAPDERPRPRYGELAPPGWVWKPPQDADRLDTTHHSPAASEVEHPPPPPPQPVYPGRDGQRSSAPGPQLRADAPRWNITATIAMLVIGFFGMSYSIGTLQSLPTVMQLMHTSQNLGKYVQDPSVAPLITAGTIAMAGIWAIALGLSVWLLVQKRLAFYVPLIAGVVAFATLFVILGLIFSTDPVLLDYYSGISPATPVPTTPAPSSPLPGSPAPTPGASTSA</sequence>
<feature type="transmembrane region" description="Helical" evidence="2">
    <location>
        <begin position="131"/>
        <end position="157"/>
    </location>
</feature>
<keyword evidence="2" id="KW-1133">Transmembrane helix</keyword>
<protein>
    <submittedName>
        <fullName evidence="3">Uncharacterized protein</fullName>
    </submittedName>
</protein>
<dbReference type="RefSeq" id="WP_179605436.1">
    <property type="nucleotide sequence ID" value="NZ_BAABEH010000001.1"/>
</dbReference>